<sequence>MELEDTHENAYMRERAQVWGVWVCMLPECYLSSPSDCYATAEDWCGYACYQSVTCVLHQTVMLLQMIGVVMHVTRVLPVFSIKL</sequence>
<protein>
    <submittedName>
        <fullName evidence="1">Uncharacterized protein</fullName>
    </submittedName>
</protein>
<reference evidence="1" key="1">
    <citation type="journal article" date="2019" name="bioRxiv">
        <title>The Genome of the Zebra Mussel, Dreissena polymorpha: A Resource for Invasive Species Research.</title>
        <authorList>
            <person name="McCartney M.A."/>
            <person name="Auch B."/>
            <person name="Kono T."/>
            <person name="Mallez S."/>
            <person name="Zhang Y."/>
            <person name="Obille A."/>
            <person name="Becker A."/>
            <person name="Abrahante J.E."/>
            <person name="Garbe J."/>
            <person name="Badalamenti J.P."/>
            <person name="Herman A."/>
            <person name="Mangelson H."/>
            <person name="Liachko I."/>
            <person name="Sullivan S."/>
            <person name="Sone E.D."/>
            <person name="Koren S."/>
            <person name="Silverstein K.A.T."/>
            <person name="Beckman K.B."/>
            <person name="Gohl D.M."/>
        </authorList>
    </citation>
    <scope>NUCLEOTIDE SEQUENCE</scope>
    <source>
        <strain evidence="1">Duluth1</strain>
        <tissue evidence="1">Whole animal</tissue>
    </source>
</reference>
<dbReference type="AlphaFoldDB" id="A0A9D4HJZ3"/>
<keyword evidence="2" id="KW-1185">Reference proteome</keyword>
<dbReference type="Proteomes" id="UP000828390">
    <property type="component" value="Unassembled WGS sequence"/>
</dbReference>
<gene>
    <name evidence="1" type="ORF">DPMN_063155</name>
</gene>
<comment type="caution">
    <text evidence="1">The sequence shown here is derived from an EMBL/GenBank/DDBJ whole genome shotgun (WGS) entry which is preliminary data.</text>
</comment>
<evidence type="ECO:0000313" key="1">
    <source>
        <dbReference type="EMBL" id="KAH3720258.1"/>
    </source>
</evidence>
<reference evidence="1" key="2">
    <citation type="submission" date="2020-11" db="EMBL/GenBank/DDBJ databases">
        <authorList>
            <person name="McCartney M.A."/>
            <person name="Auch B."/>
            <person name="Kono T."/>
            <person name="Mallez S."/>
            <person name="Becker A."/>
            <person name="Gohl D.M."/>
            <person name="Silverstein K.A.T."/>
            <person name="Koren S."/>
            <person name="Bechman K.B."/>
            <person name="Herman A."/>
            <person name="Abrahante J.E."/>
            <person name="Garbe J."/>
        </authorList>
    </citation>
    <scope>NUCLEOTIDE SEQUENCE</scope>
    <source>
        <strain evidence="1">Duluth1</strain>
        <tissue evidence="1">Whole animal</tissue>
    </source>
</reference>
<proteinExistence type="predicted"/>
<organism evidence="1 2">
    <name type="scientific">Dreissena polymorpha</name>
    <name type="common">Zebra mussel</name>
    <name type="synonym">Mytilus polymorpha</name>
    <dbReference type="NCBI Taxonomy" id="45954"/>
    <lineage>
        <taxon>Eukaryota</taxon>
        <taxon>Metazoa</taxon>
        <taxon>Spiralia</taxon>
        <taxon>Lophotrochozoa</taxon>
        <taxon>Mollusca</taxon>
        <taxon>Bivalvia</taxon>
        <taxon>Autobranchia</taxon>
        <taxon>Heteroconchia</taxon>
        <taxon>Euheterodonta</taxon>
        <taxon>Imparidentia</taxon>
        <taxon>Neoheterodontei</taxon>
        <taxon>Myida</taxon>
        <taxon>Dreissenoidea</taxon>
        <taxon>Dreissenidae</taxon>
        <taxon>Dreissena</taxon>
    </lineage>
</organism>
<accession>A0A9D4HJZ3</accession>
<name>A0A9D4HJZ3_DREPO</name>
<evidence type="ECO:0000313" key="2">
    <source>
        <dbReference type="Proteomes" id="UP000828390"/>
    </source>
</evidence>
<dbReference type="EMBL" id="JAIWYP010000013">
    <property type="protein sequence ID" value="KAH3720258.1"/>
    <property type="molecule type" value="Genomic_DNA"/>
</dbReference>